<sequence>MRLHYDPISTTSRAVTLFVAHAGLEIELVHVNLLAGEQLAPAFQALNPGGKVPVLEDGDFVLTECSAILKYLADAAGSPAYPADRRQRARINERMDWFNTGFSHSANYGLAYPALSPLFRLDNPEAQAMVEHRARGQTARLFEILDRDLIGDAPFVCGAELSIADCLGAAYVSLMDLVDYDLRPYPNVARWMATMRALPAWTPTYAAFESLKAALRDHARQAG</sequence>
<dbReference type="Proteomes" id="UP001228905">
    <property type="component" value="Unassembled WGS sequence"/>
</dbReference>
<dbReference type="SFLD" id="SFLDG00358">
    <property type="entry name" value="Main_(cytGST)"/>
    <property type="match status" value="1"/>
</dbReference>
<dbReference type="GO" id="GO:0004364">
    <property type="term" value="F:glutathione transferase activity"/>
    <property type="evidence" value="ECO:0007669"/>
    <property type="project" value="UniProtKB-EC"/>
</dbReference>
<dbReference type="InterPro" id="IPR010987">
    <property type="entry name" value="Glutathione-S-Trfase_C-like"/>
</dbReference>
<proteinExistence type="predicted"/>
<dbReference type="PANTHER" id="PTHR43917:SF8">
    <property type="entry name" value="GH16740P-RELATED"/>
    <property type="match status" value="1"/>
</dbReference>
<reference evidence="5 6" key="1">
    <citation type="submission" date="2023-07" db="EMBL/GenBank/DDBJ databases">
        <title>Genomic Encyclopedia of Type Strains, Phase IV (KMG-IV): sequencing the most valuable type-strain genomes for metagenomic binning, comparative biology and taxonomic classification.</title>
        <authorList>
            <person name="Goeker M."/>
        </authorList>
    </citation>
    <scope>NUCLEOTIDE SEQUENCE [LARGE SCALE GENOMIC DNA]</scope>
    <source>
        <strain evidence="5 6">DSM 18695</strain>
    </source>
</reference>
<name>A0ABU0ISG6_9CAUL</name>
<dbReference type="SUPFAM" id="SSF52833">
    <property type="entry name" value="Thioredoxin-like"/>
    <property type="match status" value="1"/>
</dbReference>
<protein>
    <submittedName>
        <fullName evidence="5">Glutathione S-transferase</fullName>
        <ecNumber evidence="5">2.5.1.18</ecNumber>
    </submittedName>
</protein>
<comment type="caution">
    <text evidence="5">The sequence shown here is derived from an EMBL/GenBank/DDBJ whole genome shotgun (WGS) entry which is preliminary data.</text>
</comment>
<dbReference type="Pfam" id="PF13410">
    <property type="entry name" value="GST_C_2"/>
    <property type="match status" value="1"/>
</dbReference>
<evidence type="ECO:0000256" key="1">
    <source>
        <dbReference type="ARBA" id="ARBA00004496"/>
    </source>
</evidence>
<dbReference type="EC" id="2.5.1.18" evidence="5"/>
<keyword evidence="6" id="KW-1185">Reference proteome</keyword>
<gene>
    <name evidence="5" type="ORF">QO010_002732</name>
</gene>
<dbReference type="PROSITE" id="PS50405">
    <property type="entry name" value="GST_CTER"/>
    <property type="match status" value="1"/>
</dbReference>
<evidence type="ECO:0000313" key="5">
    <source>
        <dbReference type="EMBL" id="MDQ0464948.1"/>
    </source>
</evidence>
<feature type="domain" description="GST N-terminal" evidence="3">
    <location>
        <begin position="1"/>
        <end position="80"/>
    </location>
</feature>
<dbReference type="PANTHER" id="PTHR43917">
    <property type="match status" value="1"/>
</dbReference>
<dbReference type="Pfam" id="PF02798">
    <property type="entry name" value="GST_N"/>
    <property type="match status" value="1"/>
</dbReference>
<dbReference type="EMBL" id="JAUSVS010000005">
    <property type="protein sequence ID" value="MDQ0464948.1"/>
    <property type="molecule type" value="Genomic_DNA"/>
</dbReference>
<keyword evidence="2" id="KW-0963">Cytoplasm</keyword>
<dbReference type="InterPro" id="IPR004045">
    <property type="entry name" value="Glutathione_S-Trfase_N"/>
</dbReference>
<dbReference type="InterPro" id="IPR051369">
    <property type="entry name" value="GST_Theta"/>
</dbReference>
<evidence type="ECO:0000259" key="3">
    <source>
        <dbReference type="PROSITE" id="PS50404"/>
    </source>
</evidence>
<dbReference type="Gene3D" id="1.20.1050.10">
    <property type="match status" value="1"/>
</dbReference>
<accession>A0ABU0ISG6</accession>
<dbReference type="InterPro" id="IPR040079">
    <property type="entry name" value="Glutathione_S-Trfase"/>
</dbReference>
<comment type="subcellular location">
    <subcellularLocation>
        <location evidence="1">Cytoplasm</location>
    </subcellularLocation>
</comment>
<feature type="domain" description="GST C-terminal" evidence="4">
    <location>
        <begin position="84"/>
        <end position="215"/>
    </location>
</feature>
<dbReference type="RefSeq" id="WP_307349973.1">
    <property type="nucleotide sequence ID" value="NZ_JAUSVS010000005.1"/>
</dbReference>
<dbReference type="InterPro" id="IPR036249">
    <property type="entry name" value="Thioredoxin-like_sf"/>
</dbReference>
<dbReference type="PROSITE" id="PS50404">
    <property type="entry name" value="GST_NTER"/>
    <property type="match status" value="1"/>
</dbReference>
<evidence type="ECO:0000256" key="2">
    <source>
        <dbReference type="ARBA" id="ARBA00022490"/>
    </source>
</evidence>
<dbReference type="Gene3D" id="3.40.30.10">
    <property type="entry name" value="Glutaredoxin"/>
    <property type="match status" value="1"/>
</dbReference>
<organism evidence="5 6">
    <name type="scientific">Caulobacter ginsengisoli</name>
    <dbReference type="NCBI Taxonomy" id="400775"/>
    <lineage>
        <taxon>Bacteria</taxon>
        <taxon>Pseudomonadati</taxon>
        <taxon>Pseudomonadota</taxon>
        <taxon>Alphaproteobacteria</taxon>
        <taxon>Caulobacterales</taxon>
        <taxon>Caulobacteraceae</taxon>
        <taxon>Caulobacter</taxon>
    </lineage>
</organism>
<evidence type="ECO:0000313" key="6">
    <source>
        <dbReference type="Proteomes" id="UP001228905"/>
    </source>
</evidence>
<dbReference type="SUPFAM" id="SSF47616">
    <property type="entry name" value="GST C-terminal domain-like"/>
    <property type="match status" value="1"/>
</dbReference>
<keyword evidence="5" id="KW-0808">Transferase</keyword>
<dbReference type="InterPro" id="IPR036282">
    <property type="entry name" value="Glutathione-S-Trfase_C_sf"/>
</dbReference>
<evidence type="ECO:0000259" key="4">
    <source>
        <dbReference type="PROSITE" id="PS50405"/>
    </source>
</evidence>
<dbReference type="SFLD" id="SFLDS00019">
    <property type="entry name" value="Glutathione_Transferase_(cytos"/>
    <property type="match status" value="1"/>
</dbReference>